<evidence type="ECO:0000313" key="4">
    <source>
        <dbReference type="Proteomes" id="UP000017819"/>
    </source>
</evidence>
<accession>V4T7Y7</accession>
<name>V4T7Y7_9HYPH</name>
<reference evidence="3 4" key="1">
    <citation type="journal article" date="2014" name="Genome Announc.">
        <title>Draft Genome Sequence of Lutibaculum baratangense Strain AMV1T, Isolated from a Mud Volcano in Andamans, India.</title>
        <authorList>
            <person name="Singh A."/>
            <person name="Sreenivas A."/>
            <person name="Sathyanarayana Reddy G."/>
            <person name="Pinnaka A.K."/>
            <person name="Shivaji S."/>
        </authorList>
    </citation>
    <scope>NUCLEOTIDE SEQUENCE [LARGE SCALE GENOMIC DNA]</scope>
    <source>
        <strain evidence="3 4">AMV1</strain>
    </source>
</reference>
<dbReference type="CDD" id="cd07814">
    <property type="entry name" value="SRPBCC_CalC_Aha1-like"/>
    <property type="match status" value="1"/>
</dbReference>
<dbReference type="Gene3D" id="3.30.530.20">
    <property type="match status" value="1"/>
</dbReference>
<evidence type="ECO:0000259" key="2">
    <source>
        <dbReference type="Pfam" id="PF08327"/>
    </source>
</evidence>
<dbReference type="SUPFAM" id="SSF55961">
    <property type="entry name" value="Bet v1-like"/>
    <property type="match status" value="1"/>
</dbReference>
<sequence length="137" mass="15837">MTVAASQTRSVVVERELPHSPERVWRAITQPQLMEEWLMKGDFSPVVGHRFSFRAEWGTIEGDVLEVEPTRRLTYSWGDHDLKTVVSWTLTPTGIGTQLRMEQTGFRSDQPRYYGGAKAGWPRFLEALEEVLSRNWE</sequence>
<dbReference type="OrthoDB" id="9803476at2"/>
<dbReference type="RefSeq" id="WP_023433964.1">
    <property type="nucleotide sequence ID" value="NZ_AWXZ01000040.1"/>
</dbReference>
<keyword evidence="4" id="KW-1185">Reference proteome</keyword>
<gene>
    <name evidence="3" type="ORF">N177_3855</name>
</gene>
<comment type="caution">
    <text evidence="3">The sequence shown here is derived from an EMBL/GenBank/DDBJ whole genome shotgun (WGS) entry which is preliminary data.</text>
</comment>
<dbReference type="Pfam" id="PF08327">
    <property type="entry name" value="AHSA1"/>
    <property type="match status" value="1"/>
</dbReference>
<dbReference type="EMBL" id="AWXZ01000040">
    <property type="protein sequence ID" value="ESR22718.1"/>
    <property type="molecule type" value="Genomic_DNA"/>
</dbReference>
<proteinExistence type="inferred from homology"/>
<dbReference type="AlphaFoldDB" id="V4T7Y7"/>
<dbReference type="Proteomes" id="UP000017819">
    <property type="component" value="Unassembled WGS sequence"/>
</dbReference>
<dbReference type="PATRIC" id="fig|631454.5.peg.3808"/>
<dbReference type="STRING" id="631454.N177_3855"/>
<comment type="similarity">
    <text evidence="1">Belongs to the AHA1 family.</text>
</comment>
<evidence type="ECO:0000313" key="3">
    <source>
        <dbReference type="EMBL" id="ESR22718.1"/>
    </source>
</evidence>
<dbReference type="eggNOG" id="COG3832">
    <property type="taxonomic scope" value="Bacteria"/>
</dbReference>
<protein>
    <recommendedName>
        <fullName evidence="2">Activator of Hsp90 ATPase homologue 1/2-like C-terminal domain-containing protein</fullName>
    </recommendedName>
</protein>
<feature type="domain" description="Activator of Hsp90 ATPase homologue 1/2-like C-terminal" evidence="2">
    <location>
        <begin position="19"/>
        <end position="132"/>
    </location>
</feature>
<organism evidence="3 4">
    <name type="scientific">Lutibaculum baratangense AMV1</name>
    <dbReference type="NCBI Taxonomy" id="631454"/>
    <lineage>
        <taxon>Bacteria</taxon>
        <taxon>Pseudomonadati</taxon>
        <taxon>Pseudomonadota</taxon>
        <taxon>Alphaproteobacteria</taxon>
        <taxon>Hyphomicrobiales</taxon>
        <taxon>Tepidamorphaceae</taxon>
        <taxon>Lutibaculum</taxon>
    </lineage>
</organism>
<dbReference type="InterPro" id="IPR013538">
    <property type="entry name" value="ASHA1/2-like_C"/>
</dbReference>
<dbReference type="InterPro" id="IPR023393">
    <property type="entry name" value="START-like_dom_sf"/>
</dbReference>
<evidence type="ECO:0000256" key="1">
    <source>
        <dbReference type="ARBA" id="ARBA00006817"/>
    </source>
</evidence>